<feature type="transmembrane region" description="Helical" evidence="1">
    <location>
        <begin position="216"/>
        <end position="235"/>
    </location>
</feature>
<evidence type="ECO:0000256" key="1">
    <source>
        <dbReference type="SAM" id="Phobius"/>
    </source>
</evidence>
<feature type="transmembrane region" description="Helical" evidence="1">
    <location>
        <begin position="303"/>
        <end position="320"/>
    </location>
</feature>
<name>A0ABN7HGZ5_9BURK</name>
<keyword evidence="1" id="KW-0812">Transmembrane</keyword>
<comment type="caution">
    <text evidence="2">The sequence shown here is derived from an EMBL/GenBank/DDBJ whole genome shotgun (WGS) entry which is preliminary data.</text>
</comment>
<evidence type="ECO:0000313" key="3">
    <source>
        <dbReference type="Proteomes" id="UP000656319"/>
    </source>
</evidence>
<dbReference type="RefSeq" id="WP_201694018.1">
    <property type="nucleotide sequence ID" value="NZ_CAJHCQ010000001.1"/>
</dbReference>
<organism evidence="2 3">
    <name type="scientific">Paraburkholderia hiiakae</name>
    <dbReference type="NCBI Taxonomy" id="1081782"/>
    <lineage>
        <taxon>Bacteria</taxon>
        <taxon>Pseudomonadati</taxon>
        <taxon>Pseudomonadota</taxon>
        <taxon>Betaproteobacteria</taxon>
        <taxon>Burkholderiales</taxon>
        <taxon>Burkholderiaceae</taxon>
        <taxon>Paraburkholderia</taxon>
    </lineage>
</organism>
<feature type="transmembrane region" description="Helical" evidence="1">
    <location>
        <begin position="326"/>
        <end position="343"/>
    </location>
</feature>
<feature type="transmembrane region" description="Helical" evidence="1">
    <location>
        <begin position="176"/>
        <end position="204"/>
    </location>
</feature>
<keyword evidence="1" id="KW-0472">Membrane</keyword>
<sequence length="525" mass="58631">MNTASLPRQLPLIGLARRVLTLRVLFVATVVYGGLLFWVAPRPPLVDLPQHAAQVAMLHDLVLGKSPWHQLMRINLFTPYLIGYLFALPFTLVMSVGAAVKLVLTLSYYTFVFACVLLRRRFDGDARLDWLFVPGFFGLAWQWGFYTFVVATPLGLLYLLLALRHADRPSRSTSCWLFLAGAALFFAHGLVFLVANAIGGTFVLMRGRGRKLSKTVLALVPYTGLLLLCAVYVAVNHNAQSAYESDVPSLLQGQIVHRVASILMSTWGAGFAHRWPMIIATLLVLAAVHLLDLRLNRREPAAFVPLGVLLAMWCFVPSSGMSTHLLYERFALYVLPFYAFIFVRREPACDETHARRRRNLAGQGVLALVCLVFFGVQTKSLLDFAKESASFETVLAAAEPAQRALILTMDPVSPAAGNPLAYMHYAAWYQADKQGLVDYNFADSLAQAVRYRERRSLSMSADRLAWLPDTFDWKTDHGDQYRYFFVRTSGVLPHALLANPLCPLTVAQKSGDWVLYENRQCHSAG</sequence>
<feature type="transmembrane region" description="Helical" evidence="1">
    <location>
        <begin position="364"/>
        <end position="382"/>
    </location>
</feature>
<dbReference type="Proteomes" id="UP000656319">
    <property type="component" value="Unassembled WGS sequence"/>
</dbReference>
<reference evidence="2 3" key="1">
    <citation type="submission" date="2020-10" db="EMBL/GenBank/DDBJ databases">
        <authorList>
            <person name="Peeters C."/>
        </authorList>
    </citation>
    <scope>NUCLEOTIDE SEQUENCE [LARGE SCALE GENOMIC DNA]</scope>
    <source>
        <strain evidence="2 3">LMG 27952</strain>
    </source>
</reference>
<keyword evidence="3" id="KW-1185">Reference proteome</keyword>
<gene>
    <name evidence="2" type="ORF">LMG27952_00365</name>
</gene>
<proteinExistence type="predicted"/>
<keyword evidence="1" id="KW-1133">Transmembrane helix</keyword>
<feature type="transmembrane region" description="Helical" evidence="1">
    <location>
        <begin position="98"/>
        <end position="118"/>
    </location>
</feature>
<feature type="transmembrane region" description="Helical" evidence="1">
    <location>
        <begin position="20"/>
        <end position="40"/>
    </location>
</feature>
<feature type="transmembrane region" description="Helical" evidence="1">
    <location>
        <begin position="273"/>
        <end position="291"/>
    </location>
</feature>
<accession>A0ABN7HGZ5</accession>
<protein>
    <submittedName>
        <fullName evidence="2">Uncharacterized protein</fullName>
    </submittedName>
</protein>
<feature type="transmembrane region" description="Helical" evidence="1">
    <location>
        <begin position="130"/>
        <end position="156"/>
    </location>
</feature>
<evidence type="ECO:0000313" key="2">
    <source>
        <dbReference type="EMBL" id="CAD6510320.1"/>
    </source>
</evidence>
<dbReference type="EMBL" id="CAJHCQ010000001">
    <property type="protein sequence ID" value="CAD6510320.1"/>
    <property type="molecule type" value="Genomic_DNA"/>
</dbReference>